<evidence type="ECO:0000256" key="10">
    <source>
        <dbReference type="RuleBase" id="RU363110"/>
    </source>
</evidence>
<feature type="transmembrane region" description="Helical" evidence="10">
    <location>
        <begin position="457"/>
        <end position="477"/>
    </location>
</feature>
<name>A0A7N8XWU0_9TELE</name>
<feature type="transmembrane region" description="Helical" evidence="10">
    <location>
        <begin position="301"/>
        <end position="319"/>
    </location>
</feature>
<dbReference type="PANTHER" id="PTHR12413">
    <property type="entry name" value="DOLICHYL GLYCOSYLTRANSFERASE"/>
    <property type="match status" value="1"/>
</dbReference>
<reference evidence="11" key="1">
    <citation type="submission" date="2025-08" db="UniProtKB">
        <authorList>
            <consortium name="Ensembl"/>
        </authorList>
    </citation>
    <scope>IDENTIFICATION</scope>
</reference>
<proteinExistence type="inferred from homology"/>
<comment type="similarity">
    <text evidence="3 10">Belongs to the ALG6/ALG8 glucosyltransferase family.</text>
</comment>
<evidence type="ECO:0000256" key="7">
    <source>
        <dbReference type="ARBA" id="ARBA00022824"/>
    </source>
</evidence>
<keyword evidence="4 10" id="KW-0328">Glycosyltransferase</keyword>
<keyword evidence="12" id="KW-1185">Reference proteome</keyword>
<evidence type="ECO:0000256" key="9">
    <source>
        <dbReference type="ARBA" id="ARBA00023136"/>
    </source>
</evidence>
<evidence type="ECO:0000256" key="2">
    <source>
        <dbReference type="ARBA" id="ARBA00004922"/>
    </source>
</evidence>
<evidence type="ECO:0000256" key="3">
    <source>
        <dbReference type="ARBA" id="ARBA00008715"/>
    </source>
</evidence>
<keyword evidence="7 10" id="KW-0256">Endoplasmic reticulum</keyword>
<feature type="transmembrane region" description="Helical" evidence="10">
    <location>
        <begin position="326"/>
        <end position="343"/>
    </location>
</feature>
<dbReference type="GO" id="GO:0006487">
    <property type="term" value="P:protein N-linked glycosylation"/>
    <property type="evidence" value="ECO:0007669"/>
    <property type="project" value="TreeGrafter"/>
</dbReference>
<keyword evidence="6 10" id="KW-0812">Transmembrane</keyword>
<dbReference type="GeneTree" id="ENSGT00940000153733"/>
<comment type="pathway">
    <text evidence="2 10">Protein modification; protein glycosylation.</text>
</comment>
<evidence type="ECO:0000256" key="8">
    <source>
        <dbReference type="ARBA" id="ARBA00022989"/>
    </source>
</evidence>
<dbReference type="Ensembl" id="ENSMAMT00000068356.1">
    <property type="protein sequence ID" value="ENSMAMP00000057023.1"/>
    <property type="gene ID" value="ENSMAMG00000022457.2"/>
</dbReference>
<feature type="transmembrane region" description="Helical" evidence="10">
    <location>
        <begin position="30"/>
        <end position="49"/>
    </location>
</feature>
<dbReference type="InterPro" id="IPR004856">
    <property type="entry name" value="Glyco_trans_ALG6/ALG8"/>
</dbReference>
<dbReference type="EC" id="2.4.1.-" evidence="10"/>
<keyword evidence="5 10" id="KW-0808">Transferase</keyword>
<dbReference type="Proteomes" id="UP000261640">
    <property type="component" value="Unplaced"/>
</dbReference>
<evidence type="ECO:0000256" key="5">
    <source>
        <dbReference type="ARBA" id="ARBA00022679"/>
    </source>
</evidence>
<evidence type="ECO:0000256" key="1">
    <source>
        <dbReference type="ARBA" id="ARBA00004477"/>
    </source>
</evidence>
<reference evidence="11" key="2">
    <citation type="submission" date="2025-09" db="UniProtKB">
        <authorList>
            <consortium name="Ensembl"/>
        </authorList>
    </citation>
    <scope>IDENTIFICATION</scope>
</reference>
<dbReference type="UniPathway" id="UPA00378"/>
<evidence type="ECO:0000313" key="12">
    <source>
        <dbReference type="Proteomes" id="UP000261640"/>
    </source>
</evidence>
<feature type="transmembrane region" description="Helical" evidence="10">
    <location>
        <begin position="154"/>
        <end position="174"/>
    </location>
</feature>
<evidence type="ECO:0000256" key="4">
    <source>
        <dbReference type="ARBA" id="ARBA00022676"/>
    </source>
</evidence>
<evidence type="ECO:0000256" key="6">
    <source>
        <dbReference type="ARBA" id="ARBA00022692"/>
    </source>
</evidence>
<organism evidence="11 12">
    <name type="scientific">Mastacembelus armatus</name>
    <name type="common">zig-zag eel</name>
    <dbReference type="NCBI Taxonomy" id="205130"/>
    <lineage>
        <taxon>Eukaryota</taxon>
        <taxon>Metazoa</taxon>
        <taxon>Chordata</taxon>
        <taxon>Craniata</taxon>
        <taxon>Vertebrata</taxon>
        <taxon>Euteleostomi</taxon>
        <taxon>Actinopterygii</taxon>
        <taxon>Neopterygii</taxon>
        <taxon>Teleostei</taxon>
        <taxon>Neoteleostei</taxon>
        <taxon>Acanthomorphata</taxon>
        <taxon>Anabantaria</taxon>
        <taxon>Synbranchiformes</taxon>
        <taxon>Mastacembelidae</taxon>
        <taxon>Mastacembelus</taxon>
    </lineage>
</organism>
<keyword evidence="8 10" id="KW-1133">Transmembrane helix</keyword>
<dbReference type="Pfam" id="PF03155">
    <property type="entry name" value="Alg6_Alg8"/>
    <property type="match status" value="2"/>
</dbReference>
<accession>A0A7N8XWU0</accession>
<comment type="subcellular location">
    <subcellularLocation>
        <location evidence="1 10">Endoplasmic reticulum membrane</location>
        <topology evidence="1 10">Multi-pass membrane protein</topology>
    </subcellularLocation>
</comment>
<dbReference type="PANTHER" id="PTHR12413:SF2">
    <property type="entry name" value="DOLICHYL PYROPHOSPHATE GLC1MAN9GLCNAC2 ALPHA-1,3-GLUCOSYLTRANSFERASE-RELATED"/>
    <property type="match status" value="1"/>
</dbReference>
<comment type="caution">
    <text evidence="10">Lacks conserved residue(s) required for the propagation of feature annotation.</text>
</comment>
<sequence>MKCFLFAPELSIKLCLQTQPLGVMADGGSWFAALAFGVSLLKCLFISAYHSTDFEVHRNWLALTHSLPVSRWYHENTSEWTLDYPPLFAWFEFGLSHVAQHFDRNMLVVENLNYASASTVLFQRLSVIFTDLVFIYAARECCRCVQEQKGSRDILNQPAFVLAVLLLWNFGLLIVDHIHFQYNGFLFGFLLLSVAKHLQAHHLQGALLFSILLNLKHIYLYVAPGQLPQVLSRLFPFKRGLCHAYWAPNIWALYNVLDKSLAMLGVRLKLLEEAELPRASMTGGLVQEFQHSVLPSVSPSITLVCTLLSILPAVASIWWRPCGARGFLRCLLLCALGSFMFGWHVHEKAILIAILPLSILAVESREDAGIFLVLTTTGHYSLFPLLFTPAELPIKVVLMLIFTIYSFTALRKLHSGQGSLLHPLELVYLLGLVAVAIVCEILFPLSPWKQRLPFLPLLITSVYCSVGVCYSFLRLYVSLLRQREKLKQL</sequence>
<evidence type="ECO:0000313" key="11">
    <source>
        <dbReference type="Ensembl" id="ENSMAMP00000057023.1"/>
    </source>
</evidence>
<dbReference type="AlphaFoldDB" id="A0A7N8XWU0"/>
<feature type="transmembrane region" description="Helical" evidence="10">
    <location>
        <begin position="426"/>
        <end position="445"/>
    </location>
</feature>
<keyword evidence="9 10" id="KW-0472">Membrane</keyword>
<protein>
    <recommendedName>
        <fullName evidence="10">Alpha-1,3-glucosyltransferase</fullName>
        <ecNumber evidence="10">2.4.1.-</ecNumber>
    </recommendedName>
</protein>
<dbReference type="GO" id="GO:0042283">
    <property type="term" value="F:dolichyl pyrophosphate Glc1Man9GlcNAc2 alpha-1,3-glucosyltransferase activity"/>
    <property type="evidence" value="ECO:0007669"/>
    <property type="project" value="TreeGrafter"/>
</dbReference>
<dbReference type="GO" id="GO:0005789">
    <property type="term" value="C:endoplasmic reticulum membrane"/>
    <property type="evidence" value="ECO:0007669"/>
    <property type="project" value="UniProtKB-SubCell"/>
</dbReference>